<dbReference type="EMBL" id="JAFNEN010001529">
    <property type="protein sequence ID" value="KAG8173710.1"/>
    <property type="molecule type" value="Genomic_DNA"/>
</dbReference>
<dbReference type="PANTHER" id="PTHR46600:SF11">
    <property type="entry name" value="THAP DOMAIN-CONTAINING PROTEIN 10"/>
    <property type="match status" value="1"/>
</dbReference>
<evidence type="ECO:0000313" key="8">
    <source>
        <dbReference type="EMBL" id="KAG8173710.1"/>
    </source>
</evidence>
<dbReference type="GO" id="GO:0008270">
    <property type="term" value="F:zinc ion binding"/>
    <property type="evidence" value="ECO:0007669"/>
    <property type="project" value="UniProtKB-KW"/>
</dbReference>
<sequence length="376" mass="43717">MVHCCCVYGCGEKFTKGGPFTFHCFPKNEARRKLWEEYVRPGGFTSTNFSRICSKHFTYDCFDKEKTGGSWLTKEAVPTIFHFDEVQKKQPKKKKGPKGKLGSRNSKAIPPSEEMAAANFLIIRVRDNGVMLNHEEYLYNMERELKGVRYYRCRRKTCKARGIIKTDTFERTGENQHNHEKDTVCSIRAQVRQKMIERARREPETPTMQIYNKVVAEEKRRLRLVYDAEQIAAAIPVFEYVRSSIARSRNGRGKNRDCDVDESRYQYEGMPRKCAVPGCKSNYKNSAYTNVFYFPKDEDAKRKWIRAIHRDDFVPSKESVVCINHFDERFIQREDTLRRDDGNDLDANSSDTAKKKTQSAAIPTIGKNLSMFLLLI</sequence>
<evidence type="ECO:0000256" key="2">
    <source>
        <dbReference type="ARBA" id="ARBA00022771"/>
    </source>
</evidence>
<comment type="caution">
    <text evidence="8">The sequence shown here is derived from an EMBL/GenBank/DDBJ whole genome shotgun (WGS) entry which is preliminary data.</text>
</comment>
<reference evidence="8 9" key="1">
    <citation type="journal article" date="2022" name="Nat. Ecol. Evol.">
        <title>A masculinizing supergene underlies an exaggerated male reproductive morph in a spider.</title>
        <authorList>
            <person name="Hendrickx F."/>
            <person name="De Corte Z."/>
            <person name="Sonet G."/>
            <person name="Van Belleghem S.M."/>
            <person name="Kostlbacher S."/>
            <person name="Vangestel C."/>
        </authorList>
    </citation>
    <scope>NUCLEOTIDE SEQUENCE [LARGE SCALE GENOMIC DNA]</scope>
    <source>
        <strain evidence="8">W744_W776</strain>
    </source>
</reference>
<dbReference type="Pfam" id="PF05485">
    <property type="entry name" value="THAP"/>
    <property type="match status" value="2"/>
</dbReference>
<evidence type="ECO:0000256" key="1">
    <source>
        <dbReference type="ARBA" id="ARBA00022723"/>
    </source>
</evidence>
<evidence type="ECO:0000259" key="7">
    <source>
        <dbReference type="PROSITE" id="PS50950"/>
    </source>
</evidence>
<proteinExistence type="predicted"/>
<dbReference type="GO" id="GO:0043565">
    <property type="term" value="F:sequence-specific DNA binding"/>
    <property type="evidence" value="ECO:0007669"/>
    <property type="project" value="InterPro"/>
</dbReference>
<accession>A0AAV6TPD6</accession>
<keyword evidence="4 5" id="KW-0238">DNA-binding</keyword>
<feature type="domain" description="THAP-type" evidence="7">
    <location>
        <begin position="1"/>
        <end position="81"/>
    </location>
</feature>
<dbReference type="SMART" id="SM00692">
    <property type="entry name" value="DM3"/>
    <property type="match status" value="2"/>
</dbReference>
<organism evidence="8 9">
    <name type="scientific">Oedothorax gibbosus</name>
    <dbReference type="NCBI Taxonomy" id="931172"/>
    <lineage>
        <taxon>Eukaryota</taxon>
        <taxon>Metazoa</taxon>
        <taxon>Ecdysozoa</taxon>
        <taxon>Arthropoda</taxon>
        <taxon>Chelicerata</taxon>
        <taxon>Arachnida</taxon>
        <taxon>Araneae</taxon>
        <taxon>Araneomorphae</taxon>
        <taxon>Entelegynae</taxon>
        <taxon>Araneoidea</taxon>
        <taxon>Linyphiidae</taxon>
        <taxon>Erigoninae</taxon>
        <taxon>Oedothorax</taxon>
    </lineage>
</organism>
<dbReference type="SUPFAM" id="SSF57716">
    <property type="entry name" value="Glucocorticoid receptor-like (DNA-binding domain)"/>
    <property type="match status" value="2"/>
</dbReference>
<dbReference type="Gene3D" id="6.20.210.20">
    <property type="entry name" value="THAP domain"/>
    <property type="match status" value="2"/>
</dbReference>
<keyword evidence="2 5" id="KW-0863">Zinc-finger</keyword>
<evidence type="ECO:0000256" key="3">
    <source>
        <dbReference type="ARBA" id="ARBA00022833"/>
    </source>
</evidence>
<dbReference type="Gene3D" id="2.20.25.240">
    <property type="match status" value="1"/>
</dbReference>
<dbReference type="PANTHER" id="PTHR46600">
    <property type="entry name" value="THAP DOMAIN-CONTAINING"/>
    <property type="match status" value="1"/>
</dbReference>
<evidence type="ECO:0000256" key="4">
    <source>
        <dbReference type="ARBA" id="ARBA00023125"/>
    </source>
</evidence>
<dbReference type="AlphaFoldDB" id="A0AAV6TPD6"/>
<dbReference type="SMART" id="SM00980">
    <property type="entry name" value="THAP"/>
    <property type="match status" value="2"/>
</dbReference>
<dbReference type="PROSITE" id="PS50950">
    <property type="entry name" value="ZF_THAP"/>
    <property type="match status" value="2"/>
</dbReference>
<dbReference type="Pfam" id="PF04500">
    <property type="entry name" value="FLYWCH"/>
    <property type="match status" value="1"/>
</dbReference>
<name>A0AAV6TPD6_9ARAC</name>
<keyword evidence="1" id="KW-0479">Metal-binding</keyword>
<keyword evidence="3" id="KW-0862">Zinc</keyword>
<gene>
    <name evidence="8" type="ORF">JTE90_012127</name>
</gene>
<dbReference type="Proteomes" id="UP000827092">
    <property type="component" value="Unassembled WGS sequence"/>
</dbReference>
<keyword evidence="9" id="KW-1185">Reference proteome</keyword>
<dbReference type="InterPro" id="IPR006612">
    <property type="entry name" value="THAP_Znf"/>
</dbReference>
<evidence type="ECO:0000256" key="6">
    <source>
        <dbReference type="SAM" id="MobiDB-lite"/>
    </source>
</evidence>
<dbReference type="InterPro" id="IPR038441">
    <property type="entry name" value="THAP_Znf_sf"/>
</dbReference>
<evidence type="ECO:0000256" key="5">
    <source>
        <dbReference type="PROSITE-ProRule" id="PRU00309"/>
    </source>
</evidence>
<dbReference type="InterPro" id="IPR026516">
    <property type="entry name" value="THAP1/10"/>
</dbReference>
<feature type="compositionally biased region" description="Basic residues" evidence="6">
    <location>
        <begin position="89"/>
        <end position="98"/>
    </location>
</feature>
<feature type="domain" description="THAP-type" evidence="7">
    <location>
        <begin position="270"/>
        <end position="366"/>
    </location>
</feature>
<feature type="region of interest" description="Disordered" evidence="6">
    <location>
        <begin position="87"/>
        <end position="109"/>
    </location>
</feature>
<dbReference type="InterPro" id="IPR007588">
    <property type="entry name" value="Znf_FLYWCH"/>
</dbReference>
<protein>
    <recommendedName>
        <fullName evidence="7">THAP-type domain-containing protein</fullName>
    </recommendedName>
</protein>
<evidence type="ECO:0000313" key="9">
    <source>
        <dbReference type="Proteomes" id="UP000827092"/>
    </source>
</evidence>